<organism evidence="5 6">
    <name type="scientific">Discina gigas</name>
    <dbReference type="NCBI Taxonomy" id="1032678"/>
    <lineage>
        <taxon>Eukaryota</taxon>
        <taxon>Fungi</taxon>
        <taxon>Dikarya</taxon>
        <taxon>Ascomycota</taxon>
        <taxon>Pezizomycotina</taxon>
        <taxon>Pezizomycetes</taxon>
        <taxon>Pezizales</taxon>
        <taxon>Discinaceae</taxon>
        <taxon>Discina</taxon>
    </lineage>
</organism>
<proteinExistence type="predicted"/>
<dbReference type="Gene3D" id="1.25.40.20">
    <property type="entry name" value="Ankyrin repeat-containing domain"/>
    <property type="match status" value="2"/>
</dbReference>
<dbReference type="Pfam" id="PF12796">
    <property type="entry name" value="Ank_2"/>
    <property type="match status" value="1"/>
</dbReference>
<dbReference type="PANTHER" id="PTHR10039:SF16">
    <property type="entry name" value="GPI INOSITOL-DEACYLASE"/>
    <property type="match status" value="1"/>
</dbReference>
<keyword evidence="6" id="KW-1185">Reference proteome</keyword>
<evidence type="ECO:0000259" key="4">
    <source>
        <dbReference type="Pfam" id="PF24883"/>
    </source>
</evidence>
<sequence length="805" mass="89787">MKQTTAGLLGSVIAQLLSQQQKMKIPEEVQQLYQRKGSQLDSSSVENLQKALPLITRQFSKIIVVIDALDECANRRDFLQSIKWLRNLEKVNLLVTSRDELDIKLEFEGLPSLMISSNNIANDIELYIINEIERQPKLRRLKETMKSEIICSLVRQADGMFRWVSCCLDQIGMLRNDRAIKAALVSLPRTLEATYERILCQIPAEDKQVAREVLRWLVYNWRPMTIDQILEGIAVEIGETAIDPENRGNFPEDILDICRGLTAMDDESRKLRLAHFTVKEYLISAGISQGPAADYHLPPGTSNAELAKVCLTYLMFDDFGVGACSTIEESEYRHEQYPLYGYATDSLHTHVSDYTKNGVDETLDQLLLRFFLLDGNSGNFAAWSQANMGFKKYLAIHPKRTPLYCAAFLGLDQVVIQLLKTGEDVNGYCGGGMNYYDNFCTAGGRPLIGAIIGDRDGTLRLLLENGANPNLPSDPNKPLSAAKTPIAVAANRDRAKCIQVLLDHGAEDNNDAADGYGCYGQIIQSAARDGYQAVVEVLIKTKKFQTAVADVDDKVTSCFSLFMSAESGFENTVRMLLEMRGDTTISPECTFFPMILRVAVDRRQLGVIRALLQKSYIKAFCLRDDFFPGLLECAGFGGHEKIVELLLNVRENLSARDFGISLHIAAARGNAEALERLLRAGASTQDKDLDGWTPITCASQYKQDHCMEMLMKGVEKWDIIDNKPLFWEKEGNPLTAGIYNDGLEIKNGLPLADVKGKLFVTITLGPGTHIRANFGGEPFVYGVPSLSMEEIQSARKFQLMQGLQY</sequence>
<feature type="repeat" description="ANK" evidence="2">
    <location>
        <begin position="657"/>
        <end position="689"/>
    </location>
</feature>
<dbReference type="InterPro" id="IPR054471">
    <property type="entry name" value="GPIID_WHD"/>
</dbReference>
<keyword evidence="2" id="KW-0040">ANK repeat</keyword>
<dbReference type="Pfam" id="PF22939">
    <property type="entry name" value="WHD_GPIID"/>
    <property type="match status" value="1"/>
</dbReference>
<accession>A0ABR3GGP1</accession>
<evidence type="ECO:0000313" key="5">
    <source>
        <dbReference type="EMBL" id="KAL0634706.1"/>
    </source>
</evidence>
<dbReference type="Pfam" id="PF24883">
    <property type="entry name" value="NPHP3_N"/>
    <property type="match status" value="1"/>
</dbReference>
<dbReference type="PANTHER" id="PTHR10039">
    <property type="entry name" value="AMELOGENIN"/>
    <property type="match status" value="1"/>
</dbReference>
<feature type="domain" description="GPI inositol-deacylase winged helix" evidence="3">
    <location>
        <begin position="204"/>
        <end position="287"/>
    </location>
</feature>
<evidence type="ECO:0000313" key="6">
    <source>
        <dbReference type="Proteomes" id="UP001447188"/>
    </source>
</evidence>
<gene>
    <name evidence="5" type="ORF">Q9L58_006371</name>
</gene>
<dbReference type="InterPro" id="IPR002110">
    <property type="entry name" value="Ankyrin_rpt"/>
</dbReference>
<evidence type="ECO:0000259" key="3">
    <source>
        <dbReference type="Pfam" id="PF22939"/>
    </source>
</evidence>
<dbReference type="Proteomes" id="UP001447188">
    <property type="component" value="Unassembled WGS sequence"/>
</dbReference>
<dbReference type="InterPro" id="IPR036770">
    <property type="entry name" value="Ankyrin_rpt-contain_sf"/>
</dbReference>
<dbReference type="InterPro" id="IPR056884">
    <property type="entry name" value="NPHP3-like_N"/>
</dbReference>
<dbReference type="SUPFAM" id="SSF48403">
    <property type="entry name" value="Ankyrin repeat"/>
    <property type="match status" value="1"/>
</dbReference>
<protein>
    <submittedName>
        <fullName evidence="5">Uncharacterized protein</fullName>
    </submittedName>
</protein>
<name>A0ABR3GGP1_9PEZI</name>
<dbReference type="EMBL" id="JBBBZM010000087">
    <property type="protein sequence ID" value="KAL0634706.1"/>
    <property type="molecule type" value="Genomic_DNA"/>
</dbReference>
<keyword evidence="1" id="KW-0677">Repeat</keyword>
<reference evidence="5 6" key="1">
    <citation type="submission" date="2024-02" db="EMBL/GenBank/DDBJ databases">
        <title>Discinaceae phylogenomics.</title>
        <authorList>
            <person name="Dirks A.C."/>
            <person name="James T.Y."/>
        </authorList>
    </citation>
    <scope>NUCLEOTIDE SEQUENCE [LARGE SCALE GENOMIC DNA]</scope>
    <source>
        <strain evidence="5 6">ACD0624</strain>
    </source>
</reference>
<feature type="domain" description="Nephrocystin 3-like N-terminal" evidence="4">
    <location>
        <begin position="2"/>
        <end position="98"/>
    </location>
</feature>
<dbReference type="SMART" id="SM00248">
    <property type="entry name" value="ANK"/>
    <property type="match status" value="7"/>
</dbReference>
<dbReference type="PROSITE" id="PS50088">
    <property type="entry name" value="ANK_REPEAT"/>
    <property type="match status" value="1"/>
</dbReference>
<comment type="caution">
    <text evidence="5">The sequence shown here is derived from an EMBL/GenBank/DDBJ whole genome shotgun (WGS) entry which is preliminary data.</text>
</comment>
<evidence type="ECO:0000256" key="2">
    <source>
        <dbReference type="PROSITE-ProRule" id="PRU00023"/>
    </source>
</evidence>
<dbReference type="PROSITE" id="PS50297">
    <property type="entry name" value="ANK_REP_REGION"/>
    <property type="match status" value="1"/>
</dbReference>
<evidence type="ECO:0000256" key="1">
    <source>
        <dbReference type="ARBA" id="ARBA00022737"/>
    </source>
</evidence>